<evidence type="ECO:0000313" key="1">
    <source>
        <dbReference type="EMBL" id="KAF2263621.1"/>
    </source>
</evidence>
<keyword evidence="2" id="KW-1185">Reference proteome</keyword>
<accession>A0A9P4N832</accession>
<comment type="caution">
    <text evidence="1">The sequence shown here is derived from an EMBL/GenBank/DDBJ whole genome shotgun (WGS) entry which is preliminary data.</text>
</comment>
<dbReference type="OrthoDB" id="10250488at2759"/>
<protein>
    <submittedName>
        <fullName evidence="1">Uncharacterized protein</fullName>
    </submittedName>
</protein>
<organism evidence="1 2">
    <name type="scientific">Lojkania enalia</name>
    <dbReference type="NCBI Taxonomy" id="147567"/>
    <lineage>
        <taxon>Eukaryota</taxon>
        <taxon>Fungi</taxon>
        <taxon>Dikarya</taxon>
        <taxon>Ascomycota</taxon>
        <taxon>Pezizomycotina</taxon>
        <taxon>Dothideomycetes</taxon>
        <taxon>Pleosporomycetidae</taxon>
        <taxon>Pleosporales</taxon>
        <taxon>Pleosporales incertae sedis</taxon>
        <taxon>Lojkania</taxon>
    </lineage>
</organism>
<dbReference type="AlphaFoldDB" id="A0A9P4N832"/>
<gene>
    <name evidence="1" type="ORF">CC78DRAFT_533888</name>
</gene>
<reference evidence="2" key="1">
    <citation type="journal article" date="2020" name="Stud. Mycol.">
        <title>101 Dothideomycetes genomes: A test case for predicting lifestyles and emergence of pathogens.</title>
        <authorList>
            <person name="Haridas S."/>
            <person name="Albert R."/>
            <person name="Binder M."/>
            <person name="Bloem J."/>
            <person name="LaButti K."/>
            <person name="Salamov A."/>
            <person name="Andreopoulos B."/>
            <person name="Baker S."/>
            <person name="Barry K."/>
            <person name="Bills G."/>
            <person name="Bluhm B."/>
            <person name="Cannon C."/>
            <person name="Castanera R."/>
            <person name="Culley D."/>
            <person name="Daum C."/>
            <person name="Ezra D."/>
            <person name="Gonzalez J."/>
            <person name="Henrissat B."/>
            <person name="Kuo A."/>
            <person name="Liang C."/>
            <person name="Lipzen A."/>
            <person name="Lutzoni F."/>
            <person name="Magnuson J."/>
            <person name="Mondo S."/>
            <person name="Nolan M."/>
            <person name="Ohm R."/>
            <person name="Pangilinan J."/>
            <person name="Park H.-J."/>
            <person name="Ramirez L."/>
            <person name="Alfaro M."/>
            <person name="Sun H."/>
            <person name="Tritt A."/>
            <person name="Yoshinaga Y."/>
            <person name="Zwiers L.-H."/>
            <person name="Turgeon B."/>
            <person name="Goodwin S."/>
            <person name="Spatafora J."/>
            <person name="Crous P."/>
            <person name="Grigoriev I."/>
        </authorList>
    </citation>
    <scope>NUCLEOTIDE SEQUENCE [LARGE SCALE GENOMIC DNA]</scope>
    <source>
        <strain evidence="2">CBS 304.66</strain>
    </source>
</reference>
<dbReference type="EMBL" id="ML986624">
    <property type="protein sequence ID" value="KAF2263621.1"/>
    <property type="molecule type" value="Genomic_DNA"/>
</dbReference>
<proteinExistence type="predicted"/>
<name>A0A9P4N832_9PLEO</name>
<sequence>MAQTFVQAALHSTCPHHHMPQTSSPSSRHAELAVALFSLIAPCAPKRALLHNNLA</sequence>
<evidence type="ECO:0000313" key="2">
    <source>
        <dbReference type="Proteomes" id="UP000800093"/>
    </source>
</evidence>
<dbReference type="Proteomes" id="UP000800093">
    <property type="component" value="Unassembled WGS sequence"/>
</dbReference>